<evidence type="ECO:0000259" key="5">
    <source>
        <dbReference type="PROSITE" id="PS51063"/>
    </source>
</evidence>
<keyword evidence="1" id="KW-0805">Transcription regulation</keyword>
<dbReference type="SUPFAM" id="SSF46785">
    <property type="entry name" value="Winged helix' DNA-binding domain"/>
    <property type="match status" value="1"/>
</dbReference>
<evidence type="ECO:0000259" key="4">
    <source>
        <dbReference type="PROSITE" id="PS50042"/>
    </source>
</evidence>
<dbReference type="PANTHER" id="PTHR24567:SF26">
    <property type="entry name" value="REGULATORY PROTEIN YEIL"/>
    <property type="match status" value="1"/>
</dbReference>
<evidence type="ECO:0000313" key="6">
    <source>
        <dbReference type="EMBL" id="SOD96930.1"/>
    </source>
</evidence>
<protein>
    <submittedName>
        <fullName evidence="6">cAMP-binding domain of CRP or a regulatory subunit of cAMP-dependent protein kinases</fullName>
    </submittedName>
</protein>
<dbReference type="Pfam" id="PF00027">
    <property type="entry name" value="cNMP_binding"/>
    <property type="match status" value="1"/>
</dbReference>
<dbReference type="SMART" id="SM00100">
    <property type="entry name" value="cNMP"/>
    <property type="match status" value="1"/>
</dbReference>
<evidence type="ECO:0000256" key="2">
    <source>
        <dbReference type="ARBA" id="ARBA00023125"/>
    </source>
</evidence>
<dbReference type="InterPro" id="IPR036388">
    <property type="entry name" value="WH-like_DNA-bd_sf"/>
</dbReference>
<dbReference type="InterPro" id="IPR050397">
    <property type="entry name" value="Env_Response_Regulators"/>
</dbReference>
<feature type="domain" description="Cyclic nucleotide-binding" evidence="4">
    <location>
        <begin position="20"/>
        <end position="140"/>
    </location>
</feature>
<dbReference type="GO" id="GO:0003677">
    <property type="term" value="F:DNA binding"/>
    <property type="evidence" value="ECO:0007669"/>
    <property type="project" value="UniProtKB-KW"/>
</dbReference>
<dbReference type="InterPro" id="IPR000595">
    <property type="entry name" value="cNMP-bd_dom"/>
</dbReference>
<dbReference type="Pfam" id="PF13545">
    <property type="entry name" value="HTH_Crp_2"/>
    <property type="match status" value="1"/>
</dbReference>
<dbReference type="RefSeq" id="WP_097279936.1">
    <property type="nucleotide sequence ID" value="NZ_OCNJ01000006.1"/>
</dbReference>
<dbReference type="Gene3D" id="1.10.10.10">
    <property type="entry name" value="Winged helix-like DNA-binding domain superfamily/Winged helix DNA-binding domain"/>
    <property type="match status" value="1"/>
</dbReference>
<reference evidence="6 7" key="1">
    <citation type="submission" date="2017-09" db="EMBL/GenBank/DDBJ databases">
        <authorList>
            <person name="Ehlers B."/>
            <person name="Leendertz F.H."/>
        </authorList>
    </citation>
    <scope>NUCLEOTIDE SEQUENCE [LARGE SCALE GENOMIC DNA]</scope>
    <source>
        <strain evidence="6 7">USBA 140</strain>
    </source>
</reference>
<dbReference type="GO" id="GO:0016301">
    <property type="term" value="F:kinase activity"/>
    <property type="evidence" value="ECO:0007669"/>
    <property type="project" value="UniProtKB-KW"/>
</dbReference>
<dbReference type="AlphaFoldDB" id="A0A286GN41"/>
<dbReference type="SUPFAM" id="SSF51206">
    <property type="entry name" value="cAMP-binding domain-like"/>
    <property type="match status" value="1"/>
</dbReference>
<dbReference type="GO" id="GO:0003700">
    <property type="term" value="F:DNA-binding transcription factor activity"/>
    <property type="evidence" value="ECO:0007669"/>
    <property type="project" value="TreeGrafter"/>
</dbReference>
<keyword evidence="2" id="KW-0238">DNA-binding</keyword>
<name>A0A286GN41_9PROT</name>
<evidence type="ECO:0000256" key="1">
    <source>
        <dbReference type="ARBA" id="ARBA00023015"/>
    </source>
</evidence>
<dbReference type="InterPro" id="IPR036390">
    <property type="entry name" value="WH_DNA-bd_sf"/>
</dbReference>
<keyword evidence="6" id="KW-0808">Transferase</keyword>
<evidence type="ECO:0000313" key="7">
    <source>
        <dbReference type="Proteomes" id="UP000219621"/>
    </source>
</evidence>
<dbReference type="OrthoDB" id="190787at2"/>
<dbReference type="InterPro" id="IPR018490">
    <property type="entry name" value="cNMP-bd_dom_sf"/>
</dbReference>
<keyword evidence="3" id="KW-0804">Transcription</keyword>
<keyword evidence="6" id="KW-0418">Kinase</keyword>
<dbReference type="CDD" id="cd00038">
    <property type="entry name" value="CAP_ED"/>
    <property type="match status" value="1"/>
</dbReference>
<dbReference type="InterPro" id="IPR014710">
    <property type="entry name" value="RmlC-like_jellyroll"/>
</dbReference>
<dbReference type="GO" id="GO:0005829">
    <property type="term" value="C:cytosol"/>
    <property type="evidence" value="ECO:0007669"/>
    <property type="project" value="TreeGrafter"/>
</dbReference>
<dbReference type="PROSITE" id="PS51063">
    <property type="entry name" value="HTH_CRP_2"/>
    <property type="match status" value="1"/>
</dbReference>
<organism evidence="6 7">
    <name type="scientific">Caenispirillum bisanense</name>
    <dbReference type="NCBI Taxonomy" id="414052"/>
    <lineage>
        <taxon>Bacteria</taxon>
        <taxon>Pseudomonadati</taxon>
        <taxon>Pseudomonadota</taxon>
        <taxon>Alphaproteobacteria</taxon>
        <taxon>Rhodospirillales</taxon>
        <taxon>Novispirillaceae</taxon>
        <taxon>Caenispirillum</taxon>
    </lineage>
</organism>
<dbReference type="Gene3D" id="2.60.120.10">
    <property type="entry name" value="Jelly Rolls"/>
    <property type="match status" value="1"/>
</dbReference>
<dbReference type="InterPro" id="IPR012318">
    <property type="entry name" value="HTH_CRP"/>
</dbReference>
<accession>A0A286GN41</accession>
<dbReference type="PROSITE" id="PS50042">
    <property type="entry name" value="CNMP_BINDING_3"/>
    <property type="match status" value="1"/>
</dbReference>
<dbReference type="PANTHER" id="PTHR24567">
    <property type="entry name" value="CRP FAMILY TRANSCRIPTIONAL REGULATORY PROTEIN"/>
    <property type="match status" value="1"/>
</dbReference>
<proteinExistence type="predicted"/>
<sequence length="239" mass="25970">MAENRPLTPADLRALPHAPLFSRLGHAELEAVAQTGSVRRYEHASLLFSAGDEADAFYAVAEGAVHLFALTPEGDQSLVTIVGTGETFAEAALFGAGRFPVNAEVQGGTTLIRIDGRLFMKALRENQTLGFHMLDSLLARQVFLIHEIHHLKAHSPSQRLASYLLSLIESEAWKGRGRLPVRKQLIASRIGIEPESLSRALRRLVEAGVQCEGDDVIVEDEALLRAYCASFGEADMTAG</sequence>
<keyword evidence="7" id="KW-1185">Reference proteome</keyword>
<feature type="domain" description="HTH crp-type" evidence="5">
    <location>
        <begin position="154"/>
        <end position="222"/>
    </location>
</feature>
<evidence type="ECO:0000256" key="3">
    <source>
        <dbReference type="ARBA" id="ARBA00023163"/>
    </source>
</evidence>
<gene>
    <name evidence="6" type="ORF">SAMN05421508_106166</name>
</gene>
<dbReference type="EMBL" id="OCNJ01000006">
    <property type="protein sequence ID" value="SOD96930.1"/>
    <property type="molecule type" value="Genomic_DNA"/>
</dbReference>
<dbReference type="Proteomes" id="UP000219621">
    <property type="component" value="Unassembled WGS sequence"/>
</dbReference>